<proteinExistence type="inferred from homology"/>
<evidence type="ECO:0000256" key="2">
    <source>
        <dbReference type="ARBA" id="ARBA00022679"/>
    </source>
</evidence>
<dbReference type="RefSeq" id="WP_209667487.1">
    <property type="nucleotide sequence ID" value="NZ_JAGGMS010000001.1"/>
</dbReference>
<keyword evidence="3 4" id="KW-0012">Acyltransferase</keyword>
<comment type="catalytic activity">
    <reaction evidence="4">
        <text>a 2-deoxystreptamine antibiotic + acetyl-CoA = an N(3)-acetyl-2-deoxystreptamine antibiotic + CoA + H(+)</text>
        <dbReference type="Rhea" id="RHEA:12665"/>
        <dbReference type="ChEBI" id="CHEBI:15378"/>
        <dbReference type="ChEBI" id="CHEBI:57287"/>
        <dbReference type="ChEBI" id="CHEBI:57288"/>
        <dbReference type="ChEBI" id="CHEBI:57921"/>
        <dbReference type="ChEBI" id="CHEBI:77452"/>
        <dbReference type="EC" id="2.3.1.81"/>
    </reaction>
</comment>
<dbReference type="Pfam" id="PF02522">
    <property type="entry name" value="Antibiotic_NAT"/>
    <property type="match status" value="1"/>
</dbReference>
<dbReference type="PANTHER" id="PTHR11104">
    <property type="entry name" value="AMINOGLYCOSIDE N3-ACETYLTRANSFERASE"/>
    <property type="match status" value="1"/>
</dbReference>
<dbReference type="Proteomes" id="UP000741013">
    <property type="component" value="Unassembled WGS sequence"/>
</dbReference>
<dbReference type="GO" id="GO:0046353">
    <property type="term" value="F:aminoglycoside 3-N-acetyltransferase activity"/>
    <property type="evidence" value="ECO:0007669"/>
    <property type="project" value="UniProtKB-EC"/>
</dbReference>
<name>A0ABS4PYG7_9PSEU</name>
<dbReference type="PANTHER" id="PTHR11104:SF0">
    <property type="entry name" value="SPBETA PROPHAGE-DERIVED AMINOGLYCOSIDE N(3')-ACETYLTRANSFERASE-LIKE PROTEIN YOKD"/>
    <property type="match status" value="1"/>
</dbReference>
<dbReference type="InterPro" id="IPR028345">
    <property type="entry name" value="Antibiotic_NAT-like"/>
</dbReference>
<evidence type="ECO:0000313" key="6">
    <source>
        <dbReference type="Proteomes" id="UP000741013"/>
    </source>
</evidence>
<dbReference type="InterPro" id="IPR003679">
    <property type="entry name" value="Amioglycoside_AcTrfase"/>
</dbReference>
<keyword evidence="2 4" id="KW-0808">Transferase</keyword>
<sequence length="267" mass="28610">MTSEAPAGPLCTRDSVVADLRASGVRAGRTLLVHASLSSLGWVAGGAVAVVEALLEVLGPDGTLVVPTMTGENSDPAHWSAPPVPRDWWAPIREAMPAYDPRVTPSRFMGAIAETVRTWPGTLRSAHPQTSFAALGPRAAEITDGHAIDSRLGERSPLARLEAVGAEVLLLGAPFANCSCFHLAEYRVPGPSEEVSFAAETEAGRQWITLRETRIDSDDFDALGTDFEREHPELVRQGTVGASRTRLFPLAAAVSYAEGWLRRHRTA</sequence>
<evidence type="ECO:0000256" key="3">
    <source>
        <dbReference type="ARBA" id="ARBA00023315"/>
    </source>
</evidence>
<dbReference type="SUPFAM" id="SSF110710">
    <property type="entry name" value="TTHA0583/YokD-like"/>
    <property type="match status" value="1"/>
</dbReference>
<evidence type="ECO:0000256" key="4">
    <source>
        <dbReference type="RuleBase" id="RU365031"/>
    </source>
</evidence>
<accession>A0ABS4PYG7</accession>
<comment type="similarity">
    <text evidence="1 4">Belongs to the antibiotic N-acetyltransferase family.</text>
</comment>
<evidence type="ECO:0000313" key="5">
    <source>
        <dbReference type="EMBL" id="MBP2184473.1"/>
    </source>
</evidence>
<gene>
    <name evidence="5" type="ORF">JOM49_005999</name>
</gene>
<evidence type="ECO:0000256" key="1">
    <source>
        <dbReference type="ARBA" id="ARBA00006383"/>
    </source>
</evidence>
<organism evidence="5 6">
    <name type="scientific">Amycolatopsis magusensis</name>
    <dbReference type="NCBI Taxonomy" id="882444"/>
    <lineage>
        <taxon>Bacteria</taxon>
        <taxon>Bacillati</taxon>
        <taxon>Actinomycetota</taxon>
        <taxon>Actinomycetes</taxon>
        <taxon>Pseudonocardiales</taxon>
        <taxon>Pseudonocardiaceae</taxon>
        <taxon>Amycolatopsis</taxon>
    </lineage>
</organism>
<protein>
    <recommendedName>
        <fullName evidence="4">Aminoglycoside N(3)-acetyltransferase</fullName>
        <ecNumber evidence="4">2.3.1.-</ecNumber>
    </recommendedName>
</protein>
<keyword evidence="4" id="KW-0046">Antibiotic resistance</keyword>
<keyword evidence="6" id="KW-1185">Reference proteome</keyword>
<comment type="caution">
    <text evidence="5">The sequence shown here is derived from an EMBL/GenBank/DDBJ whole genome shotgun (WGS) entry which is preliminary data.</text>
</comment>
<dbReference type="EC" id="2.3.1.-" evidence="4"/>
<dbReference type="EMBL" id="JAGGMS010000001">
    <property type="protein sequence ID" value="MBP2184473.1"/>
    <property type="molecule type" value="Genomic_DNA"/>
</dbReference>
<reference evidence="5 6" key="1">
    <citation type="submission" date="2021-03" db="EMBL/GenBank/DDBJ databases">
        <title>Sequencing the genomes of 1000 actinobacteria strains.</title>
        <authorList>
            <person name="Klenk H.-P."/>
        </authorList>
    </citation>
    <scope>NUCLEOTIDE SEQUENCE [LARGE SCALE GENOMIC DNA]</scope>
    <source>
        <strain evidence="5 6">DSM 45510</strain>
    </source>
</reference>